<dbReference type="AlphaFoldDB" id="A0A7S3GJG5"/>
<reference evidence="2" key="1">
    <citation type="submission" date="2021-01" db="EMBL/GenBank/DDBJ databases">
        <authorList>
            <person name="Corre E."/>
            <person name="Pelletier E."/>
            <person name="Niang G."/>
            <person name="Scheremetjew M."/>
            <person name="Finn R."/>
            <person name="Kale V."/>
            <person name="Holt S."/>
            <person name="Cochrane G."/>
            <person name="Meng A."/>
            <person name="Brown T."/>
            <person name="Cohen L."/>
        </authorList>
    </citation>
    <scope>NUCLEOTIDE SEQUENCE</scope>
    <source>
        <strain evidence="2">NIES-2562</strain>
    </source>
</reference>
<proteinExistence type="predicted"/>
<feature type="compositionally biased region" description="Basic and acidic residues" evidence="1">
    <location>
        <begin position="203"/>
        <end position="222"/>
    </location>
</feature>
<evidence type="ECO:0000256" key="1">
    <source>
        <dbReference type="SAM" id="MobiDB-lite"/>
    </source>
</evidence>
<feature type="region of interest" description="Disordered" evidence="1">
    <location>
        <begin position="163"/>
        <end position="222"/>
    </location>
</feature>
<accession>A0A7S3GJG5</accession>
<gene>
    <name evidence="2" type="ORF">PBIL07802_LOCUS30559</name>
</gene>
<evidence type="ECO:0000313" key="2">
    <source>
        <dbReference type="EMBL" id="CAE0268210.1"/>
    </source>
</evidence>
<name>A0A7S3GJG5_9EUKA</name>
<feature type="compositionally biased region" description="Basic residues" evidence="1">
    <location>
        <begin position="173"/>
        <end position="189"/>
    </location>
</feature>
<organism evidence="2">
    <name type="scientific">Palpitomonas bilix</name>
    <dbReference type="NCBI Taxonomy" id="652834"/>
    <lineage>
        <taxon>Eukaryota</taxon>
        <taxon>Eukaryota incertae sedis</taxon>
    </lineage>
</organism>
<dbReference type="EMBL" id="HBIB01046480">
    <property type="protein sequence ID" value="CAE0268210.1"/>
    <property type="molecule type" value="Transcribed_RNA"/>
</dbReference>
<protein>
    <submittedName>
        <fullName evidence="2">Uncharacterized protein</fullName>
    </submittedName>
</protein>
<feature type="region of interest" description="Disordered" evidence="1">
    <location>
        <begin position="1"/>
        <end position="71"/>
    </location>
</feature>
<sequence length="222" mass="25670">MDRTGETGANPPVQDERECHAFATKGGGNRSAKSGKQREGRAEGRVTAFPSSEKKKETIRSHQNRATGGERRSDVPRMDVFLCCWEAKVSFSISTGILIFFCDYNASFSGGECVSLFRWEENGNSNRNLRRDFSPLLPQSFRLLFGTLELECMCTWKIEMETETSGTHGEKERKKKHHPTKKKEKHKTKKIENGNRDHKKRKEGKEKEKREEKRRKIDKNRF</sequence>